<dbReference type="KEGG" id="mrc:R6Y96_08520"/>
<evidence type="ECO:0000313" key="2">
    <source>
        <dbReference type="Proteomes" id="UP001305652"/>
    </source>
</evidence>
<protein>
    <submittedName>
        <fullName evidence="1">SIMPL domain-containing protein</fullName>
    </submittedName>
</protein>
<gene>
    <name evidence="1" type="ORF">R6Y96_08520</name>
</gene>
<dbReference type="GeneID" id="85733195"/>
<dbReference type="Pfam" id="PF04402">
    <property type="entry name" value="SIMPL"/>
    <property type="match status" value="1"/>
</dbReference>
<evidence type="ECO:0000313" key="1">
    <source>
        <dbReference type="EMBL" id="WOX57334.1"/>
    </source>
</evidence>
<dbReference type="AlphaFoldDB" id="A0AAX4FVN8"/>
<dbReference type="GO" id="GO:0006974">
    <property type="term" value="P:DNA damage response"/>
    <property type="evidence" value="ECO:0007669"/>
    <property type="project" value="TreeGrafter"/>
</dbReference>
<dbReference type="RefSeq" id="WP_318620878.1">
    <property type="nucleotide sequence ID" value="NZ_CP137642.1"/>
</dbReference>
<dbReference type="Proteomes" id="UP001305652">
    <property type="component" value="Chromosome"/>
</dbReference>
<dbReference type="InterPro" id="IPR007497">
    <property type="entry name" value="SIMPL/DUF541"/>
</dbReference>
<name>A0AAX4FVN8_9EURY</name>
<sequence>MRGKTALLGIALMLVVCAAVVGNVTAQAQGDSSERVIQVSGTGKVTTTPDQAIIVFAVETENIDVKTARQQNAQRMDAVINALKAAGIPAKDIKTAGYNIIPVTDTDDSGLITSKVRYYRVVNTLQVTLNDVGRAGEVVDLAVENGANRVNSLAFTLSDEKQQEYRSQALTAAVAQARGDADAVAAALGKSIVDVKEVNVGGTYVPMAYDNRYVMEQASGAGVKTTPLEVGEIELTASVYITYTLS</sequence>
<dbReference type="PANTHER" id="PTHR34387">
    <property type="entry name" value="SLR1258 PROTEIN"/>
    <property type="match status" value="1"/>
</dbReference>
<dbReference type="Gene3D" id="3.30.110.170">
    <property type="entry name" value="Protein of unknown function (DUF541), domain 1"/>
    <property type="match status" value="1"/>
</dbReference>
<organism evidence="1 2">
    <name type="scientific">Methanoculleus receptaculi</name>
    <dbReference type="NCBI Taxonomy" id="394967"/>
    <lineage>
        <taxon>Archaea</taxon>
        <taxon>Methanobacteriati</taxon>
        <taxon>Methanobacteriota</taxon>
        <taxon>Stenosarchaea group</taxon>
        <taxon>Methanomicrobia</taxon>
        <taxon>Methanomicrobiales</taxon>
        <taxon>Methanomicrobiaceae</taxon>
        <taxon>Methanoculleus</taxon>
    </lineage>
</organism>
<dbReference type="InterPro" id="IPR052022">
    <property type="entry name" value="26kDa_periplasmic_antigen"/>
</dbReference>
<proteinExistence type="predicted"/>
<dbReference type="EMBL" id="CP137642">
    <property type="protein sequence ID" value="WOX57334.1"/>
    <property type="molecule type" value="Genomic_DNA"/>
</dbReference>
<dbReference type="Gene3D" id="3.30.70.2970">
    <property type="entry name" value="Protein of unknown function (DUF541), domain 2"/>
    <property type="match status" value="1"/>
</dbReference>
<accession>A0AAX4FVN8</accession>
<reference evidence="1 2" key="1">
    <citation type="submission" date="2023-10" db="EMBL/GenBank/DDBJ databases">
        <title>The complete genome sequence of Methanoculleus receptaculi DSM 18860.</title>
        <authorList>
            <person name="Lai S.-J."/>
            <person name="You Y.-T."/>
            <person name="Chen S.-C."/>
        </authorList>
    </citation>
    <scope>NUCLEOTIDE SEQUENCE [LARGE SCALE GENOMIC DNA]</scope>
    <source>
        <strain evidence="1 2">DSM 18860</strain>
    </source>
</reference>
<keyword evidence="2" id="KW-1185">Reference proteome</keyword>
<dbReference type="PANTHER" id="PTHR34387:SF2">
    <property type="entry name" value="SLR1258 PROTEIN"/>
    <property type="match status" value="1"/>
</dbReference>